<dbReference type="PANTHER" id="PTHR43537:SF5">
    <property type="entry name" value="UXU OPERON TRANSCRIPTIONAL REGULATOR"/>
    <property type="match status" value="1"/>
</dbReference>
<dbReference type="Gene3D" id="1.10.10.10">
    <property type="entry name" value="Winged helix-like DNA-binding domain superfamily/Winged helix DNA-binding domain"/>
    <property type="match status" value="1"/>
</dbReference>
<keyword evidence="1" id="KW-0805">Transcription regulation</keyword>
<accession>A0A4R2IKV0</accession>
<dbReference type="InterPro" id="IPR000524">
    <property type="entry name" value="Tscrpt_reg_HTH_GntR"/>
</dbReference>
<dbReference type="InterPro" id="IPR036388">
    <property type="entry name" value="WH-like_DNA-bd_sf"/>
</dbReference>
<dbReference type="GO" id="GO:0003700">
    <property type="term" value="F:DNA-binding transcription factor activity"/>
    <property type="evidence" value="ECO:0007669"/>
    <property type="project" value="InterPro"/>
</dbReference>
<dbReference type="SMART" id="SM00345">
    <property type="entry name" value="HTH_GNTR"/>
    <property type="match status" value="1"/>
</dbReference>
<evidence type="ECO:0000256" key="3">
    <source>
        <dbReference type="ARBA" id="ARBA00023163"/>
    </source>
</evidence>
<comment type="caution">
    <text evidence="5">The sequence shown here is derived from an EMBL/GenBank/DDBJ whole genome shotgun (WGS) entry which is preliminary data.</text>
</comment>
<dbReference type="Proteomes" id="UP000295573">
    <property type="component" value="Unassembled WGS sequence"/>
</dbReference>
<dbReference type="PRINTS" id="PR00035">
    <property type="entry name" value="HTHGNTR"/>
</dbReference>
<proteinExistence type="predicted"/>
<evidence type="ECO:0000256" key="2">
    <source>
        <dbReference type="ARBA" id="ARBA00023125"/>
    </source>
</evidence>
<dbReference type="Pfam" id="PF00392">
    <property type="entry name" value="GntR"/>
    <property type="match status" value="1"/>
</dbReference>
<evidence type="ECO:0000313" key="6">
    <source>
        <dbReference type="Proteomes" id="UP000295573"/>
    </source>
</evidence>
<dbReference type="Pfam" id="PF07729">
    <property type="entry name" value="FCD"/>
    <property type="match status" value="1"/>
</dbReference>
<dbReference type="CDD" id="cd07377">
    <property type="entry name" value="WHTH_GntR"/>
    <property type="match status" value="1"/>
</dbReference>
<dbReference type="SUPFAM" id="SSF46785">
    <property type="entry name" value="Winged helix' DNA-binding domain"/>
    <property type="match status" value="1"/>
</dbReference>
<sequence length="228" mass="25422">MSRRGLAYDLVEELKRRILSGEIAPGEKLPAENSLVEEFRVSRTVVREAVSRLQAAGLVETFQGRGSFVLEVAERASGLREVRSHRDVLELLDFRIGVESEAAGLAAQRRTEHQVKAIERALDDFKRIGDDPSRSVEADFAFHLKVANASGNRFYTDLISSLGPMMIMLPRTRLDPAYEMSDATHLTRVVLEHENISAAIARADPDAARAAMRVHLSNTRHRLQPPSI</sequence>
<dbReference type="InterPro" id="IPR011711">
    <property type="entry name" value="GntR_C"/>
</dbReference>
<dbReference type="PANTHER" id="PTHR43537">
    <property type="entry name" value="TRANSCRIPTIONAL REGULATOR, GNTR FAMILY"/>
    <property type="match status" value="1"/>
</dbReference>
<dbReference type="PROSITE" id="PS50949">
    <property type="entry name" value="HTH_GNTR"/>
    <property type="match status" value="1"/>
</dbReference>
<dbReference type="GO" id="GO:0003677">
    <property type="term" value="F:DNA binding"/>
    <property type="evidence" value="ECO:0007669"/>
    <property type="project" value="UniProtKB-KW"/>
</dbReference>
<keyword evidence="2 5" id="KW-0238">DNA-binding</keyword>
<name>A0A4R2IKV0_9ACTN</name>
<dbReference type="EMBL" id="SLWR01000010">
    <property type="protein sequence ID" value="TCO44519.1"/>
    <property type="molecule type" value="Genomic_DNA"/>
</dbReference>
<dbReference type="SUPFAM" id="SSF48008">
    <property type="entry name" value="GntR ligand-binding domain-like"/>
    <property type="match status" value="1"/>
</dbReference>
<dbReference type="InterPro" id="IPR036390">
    <property type="entry name" value="WH_DNA-bd_sf"/>
</dbReference>
<evidence type="ECO:0000313" key="5">
    <source>
        <dbReference type="EMBL" id="TCO44519.1"/>
    </source>
</evidence>
<reference evidence="5 6" key="1">
    <citation type="journal article" date="2015" name="Stand. Genomic Sci.">
        <title>Genomic Encyclopedia of Bacterial and Archaeal Type Strains, Phase III: the genomes of soil and plant-associated and newly described type strains.</title>
        <authorList>
            <person name="Whitman W.B."/>
            <person name="Woyke T."/>
            <person name="Klenk H.P."/>
            <person name="Zhou Y."/>
            <person name="Lilburn T.G."/>
            <person name="Beck B.J."/>
            <person name="De Vos P."/>
            <person name="Vandamme P."/>
            <person name="Eisen J.A."/>
            <person name="Garrity G."/>
            <person name="Hugenholtz P."/>
            <person name="Kyrpides N.C."/>
        </authorList>
    </citation>
    <scope>NUCLEOTIDE SEQUENCE [LARGE SCALE GENOMIC DNA]</scope>
    <source>
        <strain evidence="5 6">VKM Ac-2541</strain>
    </source>
</reference>
<evidence type="ECO:0000256" key="1">
    <source>
        <dbReference type="ARBA" id="ARBA00023015"/>
    </source>
</evidence>
<protein>
    <submittedName>
        <fullName evidence="5">DNA-binding FadR family transcriptional regulator</fullName>
    </submittedName>
</protein>
<dbReference type="SMART" id="SM00895">
    <property type="entry name" value="FCD"/>
    <property type="match status" value="1"/>
</dbReference>
<gene>
    <name evidence="5" type="ORF">EV646_110233</name>
</gene>
<dbReference type="Gene3D" id="1.20.120.530">
    <property type="entry name" value="GntR ligand-binding domain-like"/>
    <property type="match status" value="1"/>
</dbReference>
<evidence type="ECO:0000259" key="4">
    <source>
        <dbReference type="PROSITE" id="PS50949"/>
    </source>
</evidence>
<keyword evidence="6" id="KW-1185">Reference proteome</keyword>
<dbReference type="InterPro" id="IPR008920">
    <property type="entry name" value="TF_FadR/GntR_C"/>
</dbReference>
<dbReference type="AlphaFoldDB" id="A0A4R2IKV0"/>
<organism evidence="5 6">
    <name type="scientific">Kribbella antiqua</name>
    <dbReference type="NCBI Taxonomy" id="2512217"/>
    <lineage>
        <taxon>Bacteria</taxon>
        <taxon>Bacillati</taxon>
        <taxon>Actinomycetota</taxon>
        <taxon>Actinomycetes</taxon>
        <taxon>Propionibacteriales</taxon>
        <taxon>Kribbellaceae</taxon>
        <taxon>Kribbella</taxon>
    </lineage>
</organism>
<dbReference type="OrthoDB" id="4164516at2"/>
<feature type="domain" description="HTH gntR-type" evidence="4">
    <location>
        <begin position="4"/>
        <end position="72"/>
    </location>
</feature>
<keyword evidence="3" id="KW-0804">Transcription</keyword>